<evidence type="ECO:0000313" key="3">
    <source>
        <dbReference type="EMBL" id="GFZ12704.1"/>
    </source>
</evidence>
<proteinExistence type="predicted"/>
<gene>
    <name evidence="3" type="ORF">Acr_23g0010890</name>
</gene>
<dbReference type="Proteomes" id="UP000585474">
    <property type="component" value="Unassembled WGS sequence"/>
</dbReference>
<feature type="coiled-coil region" evidence="1">
    <location>
        <begin position="420"/>
        <end position="454"/>
    </location>
</feature>
<accession>A0A7J0GQ10</accession>
<protein>
    <submittedName>
        <fullName evidence="3">Uncharacterized protein</fullName>
    </submittedName>
</protein>
<feature type="compositionally biased region" description="Basic and acidic residues" evidence="2">
    <location>
        <begin position="213"/>
        <end position="223"/>
    </location>
</feature>
<reference evidence="3 4" key="1">
    <citation type="submission" date="2019-07" db="EMBL/GenBank/DDBJ databases">
        <title>De Novo Assembly of kiwifruit Actinidia rufa.</title>
        <authorList>
            <person name="Sugita-Konishi S."/>
            <person name="Sato K."/>
            <person name="Mori E."/>
            <person name="Abe Y."/>
            <person name="Kisaki G."/>
            <person name="Hamano K."/>
            <person name="Suezawa K."/>
            <person name="Otani M."/>
            <person name="Fukuda T."/>
            <person name="Manabe T."/>
            <person name="Gomi K."/>
            <person name="Tabuchi M."/>
            <person name="Akimitsu K."/>
            <person name="Kataoka I."/>
        </authorList>
    </citation>
    <scope>NUCLEOTIDE SEQUENCE [LARGE SCALE GENOMIC DNA]</scope>
    <source>
        <strain evidence="4">cv. Fuchu</strain>
    </source>
</reference>
<comment type="caution">
    <text evidence="3">The sequence shown here is derived from an EMBL/GenBank/DDBJ whole genome shotgun (WGS) entry which is preliminary data.</text>
</comment>
<feature type="region of interest" description="Disordered" evidence="2">
    <location>
        <begin position="290"/>
        <end position="318"/>
    </location>
</feature>
<evidence type="ECO:0000256" key="1">
    <source>
        <dbReference type="SAM" id="Coils"/>
    </source>
</evidence>
<keyword evidence="1" id="KW-0175">Coiled coil</keyword>
<sequence length="458" mass="51039">MEGDPVNIGDKIGRCYMETKPRLWMAWWRKSLKEMESLVRQDSRLRPLAMWSTDWRAHEYRQGELHRGEGDLDQLRESCSIPSSIQIWLPKKGETIMSACPSELIPNAWQNVVYAVVLWRFHKLALSLIEFRTYLVFTRIRSQTLNGCISRQGRRGPYLGIKGRELYSIKVVLGSKTFCRSFDLSFRSMASNGGDNDEDVPIGRATSVAGDEGESHHSRDEPRQGSSSSSSEAWFDPWLLSKLRSDVMSKKISLKKLAQLTEGYKGASPVVMSTSAAKWISISEKHTRGEVPDITPTKKGKLASDAKGKGTRSPPDVKKKATWRFKTSLSKATTKSAIVVAAVEGTSVNPVAVLGPQASILNNLGVVEKLIEGVIPPLDKAAVNKLELDQPIMRLFQGIGEMRDEAMIQQGRVASIESKMTHAQKLALNLEGQLAELKTQEQQAIEELKKMTKDQNAT</sequence>
<feature type="region of interest" description="Disordered" evidence="2">
    <location>
        <begin position="193"/>
        <end position="232"/>
    </location>
</feature>
<evidence type="ECO:0000313" key="4">
    <source>
        <dbReference type="Proteomes" id="UP000585474"/>
    </source>
</evidence>
<name>A0A7J0GQ10_9ERIC</name>
<dbReference type="EMBL" id="BJWL01000023">
    <property type="protein sequence ID" value="GFZ12704.1"/>
    <property type="molecule type" value="Genomic_DNA"/>
</dbReference>
<organism evidence="3 4">
    <name type="scientific">Actinidia rufa</name>
    <dbReference type="NCBI Taxonomy" id="165716"/>
    <lineage>
        <taxon>Eukaryota</taxon>
        <taxon>Viridiplantae</taxon>
        <taxon>Streptophyta</taxon>
        <taxon>Embryophyta</taxon>
        <taxon>Tracheophyta</taxon>
        <taxon>Spermatophyta</taxon>
        <taxon>Magnoliopsida</taxon>
        <taxon>eudicotyledons</taxon>
        <taxon>Gunneridae</taxon>
        <taxon>Pentapetalae</taxon>
        <taxon>asterids</taxon>
        <taxon>Ericales</taxon>
        <taxon>Actinidiaceae</taxon>
        <taxon>Actinidia</taxon>
    </lineage>
</organism>
<keyword evidence="4" id="KW-1185">Reference proteome</keyword>
<dbReference type="AlphaFoldDB" id="A0A7J0GQ10"/>
<evidence type="ECO:0000256" key="2">
    <source>
        <dbReference type="SAM" id="MobiDB-lite"/>
    </source>
</evidence>